<keyword evidence="1" id="KW-0175">Coiled coil</keyword>
<proteinExistence type="predicted"/>
<reference evidence="2 3" key="1">
    <citation type="submission" date="2022-03" db="EMBL/GenBank/DDBJ databases">
        <title>Hymenobactersp. isolated from the air.</title>
        <authorList>
            <person name="Won M."/>
            <person name="Kwon S.-W."/>
        </authorList>
    </citation>
    <scope>NUCLEOTIDE SEQUENCE [LARGE SCALE GENOMIC DNA]</scope>
    <source>
        <strain evidence="2 3">KACC 21982</strain>
    </source>
</reference>
<protein>
    <recommendedName>
        <fullName evidence="4">ATP-binding protein</fullName>
    </recommendedName>
</protein>
<evidence type="ECO:0000313" key="2">
    <source>
        <dbReference type="EMBL" id="UOG74345.1"/>
    </source>
</evidence>
<dbReference type="EMBL" id="CP094669">
    <property type="protein sequence ID" value="UOG74345.1"/>
    <property type="molecule type" value="Genomic_DNA"/>
</dbReference>
<sequence>MTLYSTLIGDVTVPNPDFRFVYDVRLSQYPADPDNLALAKAYQWTNQRIGADEQPSVQVLETVCNAYEYSAHDSNKKEDPRRVLQATYGHGKSHLALALANFFGQPSGSNEVEAVLAGVKHVAPGVETRLRTFKADRKPHLVLRLTGGGDDSLSAAVVRGFEKALNENPDTRGTDLGLWFDKALTALDKFSPEQAAIANKYLEATAPGENIDLGALRATLHGDLRDGRYRELTHQLVEHVLGVYPNFGAALTPRELLNKVGRDFCGPDKPFAGILVLFDEFAAFVEAYARQYGRHTDSQPLQSLLDGISDLQKPDPGQVGKRNRAVLLAFSQQDPDDVAELAMRERGASKSALGDLKKELTRLPNEARNPLYSPMEAVLDAYLKQNKSLWDELTPDDSIADNDVVDAVDAVRNFFPQRYTDAAGWTLDRIRHTLAYGCHPLHPLTTALLCSATLRAGSAARTVLSFVTDAMKDMQGRRALDDDQRLCWVRPIALVAYYKHQLVSDDDWKQFQTTLGKATPAKIPHTEATLQAMLLYGTAGFQPGDTDATDYSGALAVLTGLARPLIKRTLENLESAGYIELDPVSATYRFWANNQDGSQVRVAVAEGLEKLRRDDNRMLTALYRGLKDEEAKFAPVGEVVFHGSTNADWSARVMFVPRQLWSPAYLADLLKPRCLENGRLSDAARGYVLVPLAATEGDVQWLRQHAEADLNQAVSTLADRQQVPPVVVVLPKKPHDALLNAVLELDVLTNLSEAQKRDLGTEPLTLRRTAVRATVQSALDVLKTDVRAAADYAVPTLHRSGIERLLTSKRVVNLTHILAAAYETVYYRFAPYLGEPTRGPKLREAVGLAAVRLYKGNFLDWAANTERGNLGRARDLYSKVLRIGSPGSWGVVDTSERVVAPKLSLVKHAWDLLEATVPPGAEAQPLRPVLLQLLNAPYGYDPWSLGLLFATWCGVNRHQLQISDAAGKVLDYKTWLGTGNNFETILESILHTYDLRATRRNEEMVEDEVQELLSKLRYPVPMALAEADTVLQKLTQFASTEGGKPHLRDEAEQAARQLTHEVQQAQDYEARISGGINSLESVPTTANGIKQLIDLYQLFSDPTKAGVPLGRVLPPSQATIVQAQKGASIKLRPLLSDVCSELANASVRSYELNKQNLNKLLALLAPLGEPDLERRVRDAQQQLENLNEEFGKEALDKDIRDKVTESRKANALADVRELLNLFDIADPKADSTVSMVAEATIALTTKRQEAEAWLLSMQERAQAFTEGAAITTFERDLNRRAAQFEGTPEAEQIKELEFHAKRTTTLLADLKELRREKPKTADDMRRVVKEYERLAARDGLAEAQLTLVAQERTEFESRFDQQRQAAREKLDELIRRNEAQEAPALLLADVEKKLEFLPAEDKPRRDALEKDLKRRVAKDRASVAEKAFLDIGSRAEQKALLVRLQQFLD</sequence>
<keyword evidence="3" id="KW-1185">Reference proteome</keyword>
<accession>A0ABY4CVP7</accession>
<dbReference type="RefSeq" id="WP_243797663.1">
    <property type="nucleotide sequence ID" value="NZ_CP094669.1"/>
</dbReference>
<evidence type="ECO:0000313" key="3">
    <source>
        <dbReference type="Proteomes" id="UP000831113"/>
    </source>
</evidence>
<organism evidence="2 3">
    <name type="scientific">Hymenobacter tibetensis</name>
    <dbReference type="NCBI Taxonomy" id="497967"/>
    <lineage>
        <taxon>Bacteria</taxon>
        <taxon>Pseudomonadati</taxon>
        <taxon>Bacteroidota</taxon>
        <taxon>Cytophagia</taxon>
        <taxon>Cytophagales</taxon>
        <taxon>Hymenobacteraceae</taxon>
        <taxon>Hymenobacter</taxon>
    </lineage>
</organism>
<evidence type="ECO:0000256" key="1">
    <source>
        <dbReference type="SAM" id="Coils"/>
    </source>
</evidence>
<gene>
    <name evidence="2" type="ORF">MTX78_19780</name>
</gene>
<dbReference type="Proteomes" id="UP000831113">
    <property type="component" value="Chromosome"/>
</dbReference>
<name>A0ABY4CVP7_9BACT</name>
<feature type="coiled-coil region" evidence="1">
    <location>
        <begin position="1169"/>
        <end position="1196"/>
    </location>
</feature>
<evidence type="ECO:0008006" key="4">
    <source>
        <dbReference type="Google" id="ProtNLM"/>
    </source>
</evidence>